<dbReference type="RefSeq" id="WP_083430109.1">
    <property type="nucleotide sequence ID" value="NZ_FPBV01000002.1"/>
</dbReference>
<dbReference type="Pfam" id="PF07883">
    <property type="entry name" value="Cupin_2"/>
    <property type="match status" value="1"/>
</dbReference>
<dbReference type="Gene3D" id="2.60.120.10">
    <property type="entry name" value="Jelly Rolls"/>
    <property type="match status" value="1"/>
</dbReference>
<name>A0A1I7G927_9BACL</name>
<accession>A0A1I7G927</accession>
<feature type="domain" description="Cupin type-1" evidence="1">
    <location>
        <begin position="29"/>
        <end position="139"/>
    </location>
</feature>
<dbReference type="InterPro" id="IPR006045">
    <property type="entry name" value="Cupin_1"/>
</dbReference>
<dbReference type="CDD" id="cd02238">
    <property type="entry name" value="cupin_KdgF"/>
    <property type="match status" value="1"/>
</dbReference>
<gene>
    <name evidence="2" type="ORF">SAMN05421543_10268</name>
</gene>
<dbReference type="EMBL" id="FPBV01000002">
    <property type="protein sequence ID" value="SFU44766.1"/>
    <property type="molecule type" value="Genomic_DNA"/>
</dbReference>
<sequence>MSESYFATSVAWDGRADYDPVFTQLEQLQGFTAAEGVKLHPLFTQNMTLSYATLTPGSVVPMHQHPEEQLSIVLQGRLVFEVGHRREEVGPGGVVAIPGNVPHQVTAGPEPCTVVDVFAPPREGFRVLLAQAEAQAEASAEGRD</sequence>
<dbReference type="SUPFAM" id="SSF51182">
    <property type="entry name" value="RmlC-like cupins"/>
    <property type="match status" value="1"/>
</dbReference>
<dbReference type="InterPro" id="IPR013096">
    <property type="entry name" value="Cupin_2"/>
</dbReference>
<dbReference type="STRING" id="392015.SAMN05421543_10268"/>
<dbReference type="SMART" id="SM00835">
    <property type="entry name" value="Cupin_1"/>
    <property type="match status" value="1"/>
</dbReference>
<proteinExistence type="predicted"/>
<keyword evidence="3" id="KW-1185">Reference proteome</keyword>
<dbReference type="InterPro" id="IPR052535">
    <property type="entry name" value="Bacilysin_H2HPP_isomerase"/>
</dbReference>
<dbReference type="PANTHER" id="PTHR40112:SF1">
    <property type="entry name" value="H2HPP ISOMERASE"/>
    <property type="match status" value="1"/>
</dbReference>
<reference evidence="3" key="1">
    <citation type="submission" date="2016-10" db="EMBL/GenBank/DDBJ databases">
        <authorList>
            <person name="Varghese N."/>
        </authorList>
    </citation>
    <scope>NUCLEOTIDE SEQUENCE [LARGE SCALE GENOMIC DNA]</scope>
    <source>
        <strain evidence="3">DSM 17980</strain>
    </source>
</reference>
<dbReference type="OrthoDB" id="9811153at2"/>
<dbReference type="InterPro" id="IPR014710">
    <property type="entry name" value="RmlC-like_jellyroll"/>
</dbReference>
<evidence type="ECO:0000313" key="2">
    <source>
        <dbReference type="EMBL" id="SFU44766.1"/>
    </source>
</evidence>
<organism evidence="2 3">
    <name type="scientific">Alicyclobacillus macrosporangiidus</name>
    <dbReference type="NCBI Taxonomy" id="392015"/>
    <lineage>
        <taxon>Bacteria</taxon>
        <taxon>Bacillati</taxon>
        <taxon>Bacillota</taxon>
        <taxon>Bacilli</taxon>
        <taxon>Bacillales</taxon>
        <taxon>Alicyclobacillaceae</taxon>
        <taxon>Alicyclobacillus</taxon>
    </lineage>
</organism>
<evidence type="ECO:0000259" key="1">
    <source>
        <dbReference type="SMART" id="SM00835"/>
    </source>
</evidence>
<dbReference type="PANTHER" id="PTHR40112">
    <property type="entry name" value="H2HPP ISOMERASE"/>
    <property type="match status" value="1"/>
</dbReference>
<dbReference type="InterPro" id="IPR011051">
    <property type="entry name" value="RmlC_Cupin_sf"/>
</dbReference>
<protein>
    <submittedName>
        <fullName evidence="2">Cupin domain protein</fullName>
    </submittedName>
</protein>
<dbReference type="Proteomes" id="UP000183508">
    <property type="component" value="Unassembled WGS sequence"/>
</dbReference>
<dbReference type="AlphaFoldDB" id="A0A1I7G927"/>
<evidence type="ECO:0000313" key="3">
    <source>
        <dbReference type="Proteomes" id="UP000183508"/>
    </source>
</evidence>